<protein>
    <submittedName>
        <fullName evidence="3">Heparinase</fullName>
    </submittedName>
</protein>
<keyword evidence="4" id="KW-1185">Reference proteome</keyword>
<sequence>MSRFPTMMWRGKGTRIMNRVTARLAARARPPKGLVSQPEPRSIGLFARGRQLSAGNFLFAGQLIEAPEASIWDIAPDQSETARHIQGCAWLDDLAAVGDHKARIKAQDWVYGWIDRFDGGKGAGWTPDLTGRRLIRWINHAFFLMRGREKVDTERFLISLARQSVFLSRRWKSARPGLARFEALSGMVYAGLSLEGMQQHVDAALSALTKDCQTQINAEGGVPTRNPEELLEVLTLLSWVAKALAEAGRDVPVPIRAAIDRIAPTLRALRHADGGLARFHGGGRGIDGRLDYALVESGNKEQPNNLRHMGYARLAAGRTTLIADAAAPPSGKASYEAHASTCAIEVTSGRRPMIVSAGAGGDFGPEWKSYGRATASHSTLSIEGYSSSRLGSSKRVHGEEELLLDVPDYVLAQQSTVNNATRLEMAHNGYLSTHGLTHARTLDLSLDGRTISGEDVLTTLSRADEKRFDQVRLREPEGIPYSVRFHLHPDVVASLDLGGTAVSLTLKSGEIWVMRHDGSAEMGLETSVYLEKGRLKPRSTQQVVLSSRAMSYATRVRWTLAKAHETPNAVRDFGTDDPTITD</sequence>
<dbReference type="Pfam" id="PF07940">
    <property type="entry name" value="Hepar_II_III_C"/>
    <property type="match status" value="1"/>
</dbReference>
<evidence type="ECO:0000313" key="3">
    <source>
        <dbReference type="EMBL" id="OUD09909.1"/>
    </source>
</evidence>
<comment type="caution">
    <text evidence="3">The sequence shown here is derived from an EMBL/GenBank/DDBJ whole genome shotgun (WGS) entry which is preliminary data.</text>
</comment>
<dbReference type="EMBL" id="MSPP01000002">
    <property type="protein sequence ID" value="OUD09909.1"/>
    <property type="molecule type" value="Genomic_DNA"/>
</dbReference>
<name>A0A251WZK4_9RHOB</name>
<proteinExistence type="predicted"/>
<dbReference type="Gene3D" id="2.70.98.70">
    <property type="match status" value="1"/>
</dbReference>
<dbReference type="GO" id="GO:0030313">
    <property type="term" value="C:cell envelope"/>
    <property type="evidence" value="ECO:0007669"/>
    <property type="project" value="UniProtKB-SubCell"/>
</dbReference>
<dbReference type="GO" id="GO:0016829">
    <property type="term" value="F:lyase activity"/>
    <property type="evidence" value="ECO:0007669"/>
    <property type="project" value="InterPro"/>
</dbReference>
<dbReference type="AlphaFoldDB" id="A0A251WZK4"/>
<feature type="domain" description="Heparinase II/III-like C-terminal" evidence="2">
    <location>
        <begin position="301"/>
        <end position="559"/>
    </location>
</feature>
<evidence type="ECO:0000259" key="2">
    <source>
        <dbReference type="Pfam" id="PF07940"/>
    </source>
</evidence>
<evidence type="ECO:0000256" key="1">
    <source>
        <dbReference type="ARBA" id="ARBA00004196"/>
    </source>
</evidence>
<dbReference type="InterPro" id="IPR012480">
    <property type="entry name" value="Hepar_II_III_C"/>
</dbReference>
<dbReference type="Proteomes" id="UP000194664">
    <property type="component" value="Unassembled WGS sequence"/>
</dbReference>
<comment type="subcellular location">
    <subcellularLocation>
        <location evidence="1">Cell envelope</location>
    </subcellularLocation>
</comment>
<evidence type="ECO:0000313" key="4">
    <source>
        <dbReference type="Proteomes" id="UP000194664"/>
    </source>
</evidence>
<gene>
    <name evidence="3" type="ORF">BVC71_06595</name>
</gene>
<dbReference type="Gene3D" id="1.50.10.100">
    <property type="entry name" value="Chondroitin AC/alginate lyase"/>
    <property type="match status" value="1"/>
</dbReference>
<reference evidence="3 4" key="1">
    <citation type="submission" date="2016-12" db="EMBL/GenBank/DDBJ databases">
        <title>The draft genome sequence of HSLHS2.</title>
        <authorList>
            <person name="Hu D."/>
            <person name="Wang L."/>
            <person name="Shao Z."/>
        </authorList>
    </citation>
    <scope>NUCLEOTIDE SEQUENCE [LARGE SCALE GENOMIC DNA]</scope>
    <source>
        <strain evidence="3">MCCC 1A06712</strain>
    </source>
</reference>
<organism evidence="3 4">
    <name type="scientific">Marivivens niveibacter</name>
    <dbReference type="NCBI Taxonomy" id="1930667"/>
    <lineage>
        <taxon>Bacteria</taxon>
        <taxon>Pseudomonadati</taxon>
        <taxon>Pseudomonadota</taxon>
        <taxon>Alphaproteobacteria</taxon>
        <taxon>Rhodobacterales</taxon>
        <taxon>Paracoccaceae</taxon>
        <taxon>Marivivens group</taxon>
        <taxon>Marivivens</taxon>
    </lineage>
</organism>
<dbReference type="InterPro" id="IPR008929">
    <property type="entry name" value="Chondroitin_lyas"/>
</dbReference>
<accession>A0A251WZK4</accession>